<feature type="disulfide bond" evidence="5">
    <location>
        <begin position="268"/>
        <end position="295"/>
    </location>
</feature>
<evidence type="ECO:0000256" key="4">
    <source>
        <dbReference type="ARBA" id="ARBA00023180"/>
    </source>
</evidence>
<evidence type="ECO:0000256" key="5">
    <source>
        <dbReference type="PROSITE-ProRule" id="PRU00302"/>
    </source>
</evidence>
<accession>A0A6P4XP75</accession>
<dbReference type="KEGG" id="bbel:109461836"/>
<dbReference type="InterPro" id="IPR000436">
    <property type="entry name" value="Sushi_SCR_CCP_dom"/>
</dbReference>
<name>A0A6P4XP75_BRABE</name>
<feature type="non-terminal residue" evidence="8">
    <location>
        <position position="326"/>
    </location>
</feature>
<evidence type="ECO:0000256" key="1">
    <source>
        <dbReference type="ARBA" id="ARBA00022659"/>
    </source>
</evidence>
<dbReference type="InterPro" id="IPR050350">
    <property type="entry name" value="Compl-Cell_Adhes-Reg"/>
</dbReference>
<dbReference type="Proteomes" id="UP000515135">
    <property type="component" value="Unplaced"/>
</dbReference>
<dbReference type="AlphaFoldDB" id="A0A6P4XP75"/>
<dbReference type="RefSeq" id="XP_019613863.1">
    <property type="nucleotide sequence ID" value="XM_019758304.1"/>
</dbReference>
<feature type="disulfide bond" evidence="5">
    <location>
        <begin position="15"/>
        <end position="42"/>
    </location>
</feature>
<keyword evidence="4" id="KW-0325">Glycoprotein</keyword>
<evidence type="ECO:0000313" key="8">
    <source>
        <dbReference type="RefSeq" id="XP_019613863.1"/>
    </source>
</evidence>
<evidence type="ECO:0000256" key="3">
    <source>
        <dbReference type="ARBA" id="ARBA00023157"/>
    </source>
</evidence>
<keyword evidence="7" id="KW-1185">Reference proteome</keyword>
<sequence>MAGSCLYKGVMHFRCARGYNLVGAANIRCQADGTWSGSVPTCEAVQCPELKPPIHGNMDGSFSYKAAVHFNCDRGYNLVGAATITCQADAVQCTEPRPPIHGYMDGSRNYQGVMHFSCDRGYNLVGAATIRCQADAVQCTEPRPPINGYMDGSRNYHGMMRFRCDRGYNLVGAATITCQADAVQCTELRPPVYGYMDGSRNYQGVMNFRCAHGYNLVGAKTITCQADGTWSDSVPTCKAAGCKKVEPPVNGQMKKRRNKGNNYLEFRCNQGYRLVGEKYIVCQPDGTWSDSVPKCKAICRGDYQLLAETCIRISFHRSQYSEAEGA</sequence>
<keyword evidence="1 5" id="KW-0768">Sushi</keyword>
<organism evidence="7 8">
    <name type="scientific">Branchiostoma belcheri</name>
    <name type="common">Amphioxus</name>
    <dbReference type="NCBI Taxonomy" id="7741"/>
    <lineage>
        <taxon>Eukaryota</taxon>
        <taxon>Metazoa</taxon>
        <taxon>Chordata</taxon>
        <taxon>Cephalochordata</taxon>
        <taxon>Leptocardii</taxon>
        <taxon>Amphioxiformes</taxon>
        <taxon>Branchiostomatidae</taxon>
        <taxon>Branchiostoma</taxon>
    </lineage>
</organism>
<dbReference type="GeneID" id="109461836"/>
<keyword evidence="2" id="KW-0677">Repeat</keyword>
<dbReference type="PANTHER" id="PTHR19325:SF567">
    <property type="entry name" value="SUSHI, VON WILLEBRAND FACTOR TYPE A, EGF AND PENTRAXIN DOMAIN-CONTAINING PROTEIN 1-LIKE"/>
    <property type="match status" value="1"/>
</dbReference>
<feature type="domain" description="Sushi" evidence="6">
    <location>
        <begin position="240"/>
        <end position="297"/>
    </location>
</feature>
<evidence type="ECO:0000259" key="6">
    <source>
        <dbReference type="PROSITE" id="PS50923"/>
    </source>
</evidence>
<comment type="caution">
    <text evidence="5">Lacks conserved residue(s) required for the propagation of feature annotation.</text>
</comment>
<proteinExistence type="predicted"/>
<dbReference type="PROSITE" id="PS50923">
    <property type="entry name" value="SUSHI"/>
    <property type="match status" value="3"/>
</dbReference>
<dbReference type="SUPFAM" id="SSF57535">
    <property type="entry name" value="Complement control module/SCR domain"/>
    <property type="match status" value="6"/>
</dbReference>
<gene>
    <name evidence="8" type="primary">LOC109461836</name>
</gene>
<evidence type="ECO:0000313" key="7">
    <source>
        <dbReference type="Proteomes" id="UP000515135"/>
    </source>
</evidence>
<feature type="disulfide bond" evidence="5">
    <location>
        <begin position="210"/>
        <end position="237"/>
    </location>
</feature>
<dbReference type="InterPro" id="IPR035976">
    <property type="entry name" value="Sushi/SCR/CCP_sf"/>
</dbReference>
<feature type="domain" description="Sushi" evidence="6">
    <location>
        <begin position="1"/>
        <end position="44"/>
    </location>
</feature>
<reference evidence="8" key="1">
    <citation type="submission" date="2025-08" db="UniProtKB">
        <authorList>
            <consortium name="RefSeq"/>
        </authorList>
    </citation>
    <scope>IDENTIFICATION</scope>
    <source>
        <tissue evidence="8">Gonad</tissue>
    </source>
</reference>
<dbReference type="PANTHER" id="PTHR19325">
    <property type="entry name" value="COMPLEMENT COMPONENT-RELATED SUSHI DOMAIN-CONTAINING"/>
    <property type="match status" value="1"/>
</dbReference>
<dbReference type="OrthoDB" id="6127264at2759"/>
<protein>
    <submittedName>
        <fullName evidence="8">P-selectin-like</fullName>
    </submittedName>
</protein>
<dbReference type="Pfam" id="PF00084">
    <property type="entry name" value="Sushi"/>
    <property type="match status" value="6"/>
</dbReference>
<feature type="domain" description="Sushi" evidence="6">
    <location>
        <begin position="183"/>
        <end position="239"/>
    </location>
</feature>
<keyword evidence="3 5" id="KW-1015">Disulfide bond</keyword>
<dbReference type="SMART" id="SM00032">
    <property type="entry name" value="CCP"/>
    <property type="match status" value="6"/>
</dbReference>
<evidence type="ECO:0000256" key="2">
    <source>
        <dbReference type="ARBA" id="ARBA00022737"/>
    </source>
</evidence>
<dbReference type="Gene3D" id="2.10.70.10">
    <property type="entry name" value="Complement Module, domain 1"/>
    <property type="match status" value="6"/>
</dbReference>
<dbReference type="CDD" id="cd00033">
    <property type="entry name" value="CCP"/>
    <property type="match status" value="6"/>
</dbReference>